<accession>A0A820QAJ9</accession>
<protein>
    <submittedName>
        <fullName evidence="2">Uncharacterized protein</fullName>
    </submittedName>
</protein>
<evidence type="ECO:0000313" key="3">
    <source>
        <dbReference type="Proteomes" id="UP000663868"/>
    </source>
</evidence>
<name>A0A820QAJ9_9BILA</name>
<dbReference type="AlphaFoldDB" id="A0A820QAJ9"/>
<evidence type="ECO:0000313" key="2">
    <source>
        <dbReference type="EMBL" id="CAF4416378.1"/>
    </source>
</evidence>
<organism evidence="2 3">
    <name type="scientific">Adineta steineri</name>
    <dbReference type="NCBI Taxonomy" id="433720"/>
    <lineage>
        <taxon>Eukaryota</taxon>
        <taxon>Metazoa</taxon>
        <taxon>Spiralia</taxon>
        <taxon>Gnathifera</taxon>
        <taxon>Rotifera</taxon>
        <taxon>Eurotatoria</taxon>
        <taxon>Bdelloidea</taxon>
        <taxon>Adinetida</taxon>
        <taxon>Adinetidae</taxon>
        <taxon>Adineta</taxon>
    </lineage>
</organism>
<dbReference type="EMBL" id="CAJOBB010026502">
    <property type="protein sequence ID" value="CAF4416378.1"/>
    <property type="molecule type" value="Genomic_DNA"/>
</dbReference>
<comment type="caution">
    <text evidence="2">The sequence shown here is derived from an EMBL/GenBank/DDBJ whole genome shotgun (WGS) entry which is preliminary data.</text>
</comment>
<evidence type="ECO:0000256" key="1">
    <source>
        <dbReference type="SAM" id="MobiDB-lite"/>
    </source>
</evidence>
<feature type="region of interest" description="Disordered" evidence="1">
    <location>
        <begin position="52"/>
        <end position="78"/>
    </location>
</feature>
<feature type="non-terminal residue" evidence="2">
    <location>
        <position position="1"/>
    </location>
</feature>
<feature type="compositionally biased region" description="Acidic residues" evidence="1">
    <location>
        <begin position="54"/>
        <end position="66"/>
    </location>
</feature>
<proteinExistence type="predicted"/>
<reference evidence="2" key="1">
    <citation type="submission" date="2021-02" db="EMBL/GenBank/DDBJ databases">
        <authorList>
            <person name="Nowell W R."/>
        </authorList>
    </citation>
    <scope>NUCLEOTIDE SEQUENCE</scope>
</reference>
<sequence>LTSMFFIDKVILIADPNHFSGINREAFVDQQEWSLYEHVDTKQRYINEFLFQTNDDDDDDDDDQDNDNQQVTNNTENRKRSILTVTCHAGL</sequence>
<dbReference type="Proteomes" id="UP000663868">
    <property type="component" value="Unassembled WGS sequence"/>
</dbReference>
<gene>
    <name evidence="2" type="ORF">KXQ929_LOCUS51911</name>
</gene>